<keyword evidence="3" id="KW-1185">Reference proteome</keyword>
<reference evidence="2 3" key="1">
    <citation type="journal article" date="2018" name="G3 (Bethesda)">
        <title>A High-Quality Reference Genome for the Invasive Mosquitofish Gambusia affinis Using a Chicago Library.</title>
        <authorList>
            <person name="Hoffberg S.L."/>
            <person name="Troendle N.J."/>
            <person name="Glenn T.C."/>
            <person name="Mahmud O."/>
            <person name="Louha S."/>
            <person name="Chalopin D."/>
            <person name="Bennetzen J.L."/>
            <person name="Mauricio R."/>
        </authorList>
    </citation>
    <scope>NUCLEOTIDE SEQUENCE [LARGE SCALE GENOMIC DNA]</scope>
    <source>
        <strain evidence="2">NE01/NJP1002.9</strain>
        <tissue evidence="2">Muscle</tissue>
    </source>
</reference>
<organism evidence="2 3">
    <name type="scientific">Gambusia affinis</name>
    <name type="common">Western mosquitofish</name>
    <name type="synonym">Heterandria affinis</name>
    <dbReference type="NCBI Taxonomy" id="33528"/>
    <lineage>
        <taxon>Eukaryota</taxon>
        <taxon>Metazoa</taxon>
        <taxon>Chordata</taxon>
        <taxon>Craniata</taxon>
        <taxon>Vertebrata</taxon>
        <taxon>Euteleostomi</taxon>
        <taxon>Actinopterygii</taxon>
        <taxon>Neopterygii</taxon>
        <taxon>Teleostei</taxon>
        <taxon>Neoteleostei</taxon>
        <taxon>Acanthomorphata</taxon>
        <taxon>Ovalentaria</taxon>
        <taxon>Atherinomorphae</taxon>
        <taxon>Cyprinodontiformes</taxon>
        <taxon>Poeciliidae</taxon>
        <taxon>Poeciliinae</taxon>
        <taxon>Gambusia</taxon>
    </lineage>
</organism>
<dbReference type="Proteomes" id="UP000250572">
    <property type="component" value="Unassembled WGS sequence"/>
</dbReference>
<feature type="region of interest" description="Disordered" evidence="1">
    <location>
        <begin position="113"/>
        <end position="133"/>
    </location>
</feature>
<comment type="caution">
    <text evidence="2">The sequence shown here is derived from an EMBL/GenBank/DDBJ whole genome shotgun (WGS) entry which is preliminary data.</text>
</comment>
<proteinExistence type="predicted"/>
<evidence type="ECO:0000313" key="3">
    <source>
        <dbReference type="Proteomes" id="UP000250572"/>
    </source>
</evidence>
<evidence type="ECO:0000256" key="1">
    <source>
        <dbReference type="SAM" id="MobiDB-lite"/>
    </source>
</evidence>
<feature type="region of interest" description="Disordered" evidence="1">
    <location>
        <begin position="68"/>
        <end position="91"/>
    </location>
</feature>
<dbReference type="AlphaFoldDB" id="A0A315VB79"/>
<accession>A0A315VB79</accession>
<dbReference type="EMBL" id="NHOQ01002007">
    <property type="protein sequence ID" value="PWA20060.1"/>
    <property type="molecule type" value="Genomic_DNA"/>
</dbReference>
<evidence type="ECO:0000313" key="2">
    <source>
        <dbReference type="EMBL" id="PWA20060.1"/>
    </source>
</evidence>
<sequence>MQMNDWRRHELPCGQKSQGECWEKEIHSHKVSGGERSNLTINFPSRKALLETAVGGAHTHVWPFADGEEVESRGRRREHAVTGGSRGTELAMKPQSERRCYRCNTSTCDKPQTQLKPRRHVGPPKRTNLLPVNTLPCETPVTLRGSPRFPSRSICETPPSILELSGRPVGTRILRWDEWANACGVDRAPRELSSNLGGLCHTCTAELRQHARPLNLNIHGWRDYRVFSLDPVISILNSRENRRRGLLRPPQLFEKFLHRGKVLQSAGPRTPRGNPT</sequence>
<protein>
    <submittedName>
        <fullName evidence="2">Uncharacterized protein</fullName>
    </submittedName>
</protein>
<gene>
    <name evidence="2" type="ORF">CCH79_00016071</name>
</gene>
<name>A0A315VB79_GAMAF</name>